<dbReference type="AlphaFoldDB" id="A0A1B6LA07"/>
<organism evidence="1">
    <name type="scientific">Graphocephala atropunctata</name>
    <dbReference type="NCBI Taxonomy" id="36148"/>
    <lineage>
        <taxon>Eukaryota</taxon>
        <taxon>Metazoa</taxon>
        <taxon>Ecdysozoa</taxon>
        <taxon>Arthropoda</taxon>
        <taxon>Hexapoda</taxon>
        <taxon>Insecta</taxon>
        <taxon>Pterygota</taxon>
        <taxon>Neoptera</taxon>
        <taxon>Paraneoptera</taxon>
        <taxon>Hemiptera</taxon>
        <taxon>Auchenorrhyncha</taxon>
        <taxon>Membracoidea</taxon>
        <taxon>Cicadellidae</taxon>
        <taxon>Cicadellinae</taxon>
        <taxon>Cicadellini</taxon>
        <taxon>Graphocephala</taxon>
    </lineage>
</organism>
<sequence>CVSHLNRRCSNSGKYYFISTVLSNLRVLAYQNEKNISESWGLYGLQHSSPNSRDKMWGVVETLNISKVAITARCTYCKAEFSRGTCSRECAVPDHFTTSAYVIAKL</sequence>
<reference evidence="1" key="1">
    <citation type="submission" date="2015-11" db="EMBL/GenBank/DDBJ databases">
        <title>De novo transcriptome assembly of four potential Pierce s Disease insect vectors from Arizona vineyards.</title>
        <authorList>
            <person name="Tassone E.E."/>
        </authorList>
    </citation>
    <scope>NUCLEOTIDE SEQUENCE</scope>
</reference>
<feature type="non-terminal residue" evidence="1">
    <location>
        <position position="106"/>
    </location>
</feature>
<evidence type="ECO:0000313" key="1">
    <source>
        <dbReference type="EMBL" id="JAT20506.1"/>
    </source>
</evidence>
<dbReference type="EMBL" id="GEBQ01019471">
    <property type="protein sequence ID" value="JAT20506.1"/>
    <property type="molecule type" value="Transcribed_RNA"/>
</dbReference>
<feature type="non-terminal residue" evidence="1">
    <location>
        <position position="1"/>
    </location>
</feature>
<accession>A0A1B6LA07</accession>
<gene>
    <name evidence="1" type="ORF">g.4426</name>
</gene>
<name>A0A1B6LA07_9HEMI</name>
<proteinExistence type="predicted"/>
<protein>
    <submittedName>
        <fullName evidence="1">Uncharacterized protein</fullName>
    </submittedName>
</protein>